<protein>
    <submittedName>
        <fullName evidence="1">Uncharacterized protein</fullName>
    </submittedName>
</protein>
<dbReference type="InterPro" id="IPR011701">
    <property type="entry name" value="MFS"/>
</dbReference>
<evidence type="ECO:0000313" key="1">
    <source>
        <dbReference type="EMBL" id="MBB4883474.1"/>
    </source>
</evidence>
<name>A0A4Y8X0D7_9MICC</name>
<comment type="caution">
    <text evidence="1">The sequence shown here is derived from an EMBL/GenBank/DDBJ whole genome shotgun (WGS) entry which is preliminary data.</text>
</comment>
<reference evidence="1 2" key="1">
    <citation type="submission" date="2020-08" db="EMBL/GenBank/DDBJ databases">
        <title>Sequencing the genomes of 1000 actinobacteria strains.</title>
        <authorList>
            <person name="Klenk H.-P."/>
        </authorList>
    </citation>
    <scope>NUCLEOTIDE SEQUENCE [LARGE SCALE GENOMIC DNA]</scope>
    <source>
        <strain evidence="1 2">DSM 19079</strain>
    </source>
</reference>
<evidence type="ECO:0000313" key="2">
    <source>
        <dbReference type="Proteomes" id="UP000560081"/>
    </source>
</evidence>
<dbReference type="SUPFAM" id="SSF103473">
    <property type="entry name" value="MFS general substrate transporter"/>
    <property type="match status" value="1"/>
</dbReference>
<organism evidence="1 2">
    <name type="scientific">Micrococcus flavus</name>
    <dbReference type="NCBI Taxonomy" id="384602"/>
    <lineage>
        <taxon>Bacteria</taxon>
        <taxon>Bacillati</taxon>
        <taxon>Actinomycetota</taxon>
        <taxon>Actinomycetes</taxon>
        <taxon>Micrococcales</taxon>
        <taxon>Micrococcaceae</taxon>
        <taxon>Micrococcus</taxon>
    </lineage>
</organism>
<dbReference type="EMBL" id="JACHMC010000001">
    <property type="protein sequence ID" value="MBB4883474.1"/>
    <property type="molecule type" value="Genomic_DNA"/>
</dbReference>
<dbReference type="PANTHER" id="PTHR23526">
    <property type="entry name" value="INTEGRAL MEMBRANE TRANSPORT PROTEIN-RELATED"/>
    <property type="match status" value="1"/>
</dbReference>
<dbReference type="Gene3D" id="1.20.1250.20">
    <property type="entry name" value="MFS general substrate transporter like domains"/>
    <property type="match status" value="1"/>
</dbReference>
<proteinExistence type="predicted"/>
<keyword evidence="2" id="KW-1185">Reference proteome</keyword>
<dbReference type="Pfam" id="PF07690">
    <property type="entry name" value="MFS_1"/>
    <property type="match status" value="1"/>
</dbReference>
<sequence length="442" mass="44758">MTAAERLYSRLVRRDADAESALDPTVRAELPPNGVRLVTAQALQSAGDQTVNASTVLTWLFHALGVPAGLAGLLVPIRESGSMLPQVFLTPLVMRVRGRRHVFAAGAWVQAAAVAVMAFTAAVGTGLTAGVVILAALAVAALGRCLCSIASKDVQGRTVPKGERGQITGVSTMVAGAVALTLGLGIRLLGGDAPGTGALAALLGLGAALWAISAIVYGRVREPEPPAPTTDDDGAPGVAARLASACRDDPQFRRFVTARSLLLVSALSPPFILALALAAGTSGLSGLGGFILASGLAALLGGRVFGRLADRSSRLLMTGTALAASLVLLALLGVLALTGGPEALGSGPATEALFVGAYFLIAFIHTGVRVGRKTYVQDMAEGDRRTLYVAAGNTTLGVVLLVVGGISSALAAVDPQWAVLFLALLGLAGVVTSWSLPEVSRG</sequence>
<accession>A0A4Y8X0D7</accession>
<dbReference type="OrthoDB" id="1117124at2"/>
<dbReference type="AlphaFoldDB" id="A0A4Y8X0D7"/>
<dbReference type="PANTHER" id="PTHR23526:SF2">
    <property type="entry name" value="MAJOR FACILITATOR SUPERFAMILY (MFS) PROFILE DOMAIN-CONTAINING PROTEIN"/>
    <property type="match status" value="1"/>
</dbReference>
<dbReference type="InterPro" id="IPR052528">
    <property type="entry name" value="Sugar_transport-like"/>
</dbReference>
<dbReference type="RefSeq" id="WP_135030310.1">
    <property type="nucleotide sequence ID" value="NZ_BMLA01000008.1"/>
</dbReference>
<gene>
    <name evidence="1" type="ORF">BJ976_001825</name>
</gene>
<dbReference type="GO" id="GO:0022857">
    <property type="term" value="F:transmembrane transporter activity"/>
    <property type="evidence" value="ECO:0007669"/>
    <property type="project" value="InterPro"/>
</dbReference>
<dbReference type="InterPro" id="IPR036259">
    <property type="entry name" value="MFS_trans_sf"/>
</dbReference>
<dbReference type="Proteomes" id="UP000560081">
    <property type="component" value="Unassembled WGS sequence"/>
</dbReference>